<feature type="binding site" evidence="9">
    <location>
        <position position="312"/>
    </location>
    <ligand>
        <name>IMP</name>
        <dbReference type="ChEBI" id="CHEBI:58053"/>
    </ligand>
</feature>
<organism evidence="13">
    <name type="scientific">Pseudo-nitzschia australis</name>
    <dbReference type="NCBI Taxonomy" id="44445"/>
    <lineage>
        <taxon>Eukaryota</taxon>
        <taxon>Sar</taxon>
        <taxon>Stramenopiles</taxon>
        <taxon>Ochrophyta</taxon>
        <taxon>Bacillariophyta</taxon>
        <taxon>Bacillariophyceae</taxon>
        <taxon>Bacillariophycidae</taxon>
        <taxon>Bacillariales</taxon>
        <taxon>Bacillariaceae</taxon>
        <taxon>Pseudo-nitzschia</taxon>
    </lineage>
</organism>
<feature type="active site" description="Proton acceptor" evidence="9">
    <location>
        <position position="196"/>
    </location>
</feature>
<keyword evidence="3 9" id="KW-0479">Metal-binding</keyword>
<feature type="binding site" evidence="9">
    <location>
        <begin position="480"/>
        <end position="486"/>
    </location>
    <ligand>
        <name>substrate</name>
    </ligand>
</feature>
<feature type="region of interest" description="Disordered" evidence="12">
    <location>
        <begin position="85"/>
        <end position="120"/>
    </location>
</feature>
<evidence type="ECO:0000256" key="8">
    <source>
        <dbReference type="ARBA" id="ARBA00050432"/>
    </source>
</evidence>
<dbReference type="EMBL" id="HBIX01021088">
    <property type="protein sequence ID" value="CAE0722064.1"/>
    <property type="molecule type" value="Transcribed_RNA"/>
</dbReference>
<dbReference type="PROSITE" id="PS00513">
    <property type="entry name" value="ADENYLOSUCCIN_SYN_2"/>
    <property type="match status" value="1"/>
</dbReference>
<dbReference type="InterPro" id="IPR042111">
    <property type="entry name" value="Adenylosuccinate_synth_dom3"/>
</dbReference>
<keyword evidence="2 9" id="KW-0436">Ligase</keyword>
<dbReference type="PANTHER" id="PTHR11846:SF0">
    <property type="entry name" value="ADENYLOSUCCINATE SYNTHETASE"/>
    <property type="match status" value="1"/>
</dbReference>
<feature type="binding site" evidence="9">
    <location>
        <position position="486"/>
    </location>
    <ligand>
        <name>GTP</name>
        <dbReference type="ChEBI" id="CHEBI:37565"/>
    </ligand>
</feature>
<comment type="subunit">
    <text evidence="1 9">Homodimer.</text>
</comment>
<dbReference type="CDD" id="cd03108">
    <property type="entry name" value="AdSS"/>
    <property type="match status" value="1"/>
</dbReference>
<evidence type="ECO:0000256" key="2">
    <source>
        <dbReference type="ARBA" id="ARBA00022598"/>
    </source>
</evidence>
<feature type="binding site" evidence="9">
    <location>
        <position position="418"/>
    </location>
    <ligand>
        <name>IMP</name>
        <dbReference type="ChEBI" id="CHEBI:58053"/>
    </ligand>
</feature>
<evidence type="ECO:0000256" key="5">
    <source>
        <dbReference type="ARBA" id="ARBA00022755"/>
    </source>
</evidence>
<dbReference type="HAMAP" id="MF_00011">
    <property type="entry name" value="Adenylosucc_synth"/>
    <property type="match status" value="1"/>
</dbReference>
<feature type="binding site" evidence="9">
    <location>
        <position position="403"/>
    </location>
    <ligand>
        <name>IMP</name>
        <dbReference type="ChEBI" id="CHEBI:58053"/>
    </ligand>
</feature>
<dbReference type="GO" id="GO:0005737">
    <property type="term" value="C:cytoplasm"/>
    <property type="evidence" value="ECO:0007669"/>
    <property type="project" value="UniProtKB-SubCell"/>
</dbReference>
<accession>A0A7S4AP10</accession>
<comment type="cofactor">
    <cofactor evidence="9">
        <name>Mg(2+)</name>
        <dbReference type="ChEBI" id="CHEBI:18420"/>
    </cofactor>
    <text evidence="9">Binds 1 Mg(2+) ion per subunit.</text>
</comment>
<feature type="binding site" evidence="9">
    <location>
        <position position="326"/>
    </location>
    <ligand>
        <name>IMP</name>
        <dbReference type="ChEBI" id="CHEBI:58053"/>
        <note>ligand shared between dimeric partners</note>
    </ligand>
</feature>
<sequence length="613" mass="66648">MFRNVFRSPSTTTMLASAATAAFTGSSYLNSSSPESSSSTDCESNLPTFKGWRHRTDGSIVGRIYNSSSYVDGDVVWTSPITKGTVQENSEVSTESGSRYYLSAQPSEEAPTEDTKKPEGDDIVVAAPTAVTLKNISTNGVKVTPENLAAVLTEITKTVSEIESSLGLSSKSAEPASSSKKSKQSIDVVLGAQWGDEGKGKLVDMLSQEYDVCARVAGGSNAGHTIVVDGVKYKFHLLPSGILNPDAIGVVGNGVVVHLPSFLTEIDGLAKEGVKHEGRIFISDRAHLVFDFHQVVDGSLEARLGRNKIGTTKKGIGPAYASKISRNGVRVGDLRDWDYFEERFRALAEHHMRSYQGLEIDVEEQLAYYKKIAPRILEMTCDTIELTNQKYKEGKRILVEGANAAMLDIDFGTYPYVTSSNPSVGSVLTGLGVSPKKLGGIYGTVKAYCTRVGEGPFPTELNVLVGEGSHLATVGHEFGTTTGRPRRCGWLDLPQLKYSITLNGYTSINLTKLDVLSGLKEIPLGVAYKSKEGKILDTMPASLKQLEDVEVQYEIMPGWKEDISNCRSFDDLPENCKNYVLRIENILGVPIRWIGTGPNRLDVIDRGEDFETK</sequence>
<dbReference type="SMART" id="SM00788">
    <property type="entry name" value="Adenylsucc_synt"/>
    <property type="match status" value="1"/>
</dbReference>
<comment type="pathway">
    <text evidence="9 11">Purine metabolism; AMP biosynthesis via de novo pathway; AMP from IMP: step 1/2.</text>
</comment>
<feature type="compositionally biased region" description="Low complexity" evidence="12">
    <location>
        <begin position="26"/>
        <end position="39"/>
    </location>
</feature>
<evidence type="ECO:0000256" key="11">
    <source>
        <dbReference type="RuleBase" id="RU000520"/>
    </source>
</evidence>
<dbReference type="GO" id="GO:0004019">
    <property type="term" value="F:adenylosuccinate synthase activity"/>
    <property type="evidence" value="ECO:0007669"/>
    <property type="project" value="UniProtKB-UniRule"/>
</dbReference>
<dbReference type="SUPFAM" id="SSF52540">
    <property type="entry name" value="P-loop containing nucleoside triphosphate hydrolases"/>
    <property type="match status" value="1"/>
</dbReference>
<feature type="binding site" evidence="9">
    <location>
        <begin position="221"/>
        <end position="224"/>
    </location>
    <ligand>
        <name>IMP</name>
        <dbReference type="ChEBI" id="CHEBI:58053"/>
    </ligand>
</feature>
<feature type="binding site" evidence="9">
    <location>
        <begin position="196"/>
        <end position="199"/>
    </location>
    <ligand>
        <name>IMP</name>
        <dbReference type="ChEBI" id="CHEBI:58053"/>
    </ligand>
</feature>
<comment type="subcellular location">
    <subcellularLocation>
        <location evidence="9">Cytoplasm</location>
    </subcellularLocation>
</comment>
<dbReference type="GO" id="GO:0044208">
    <property type="term" value="P:'de novo' AMP biosynthetic process"/>
    <property type="evidence" value="ECO:0007669"/>
    <property type="project" value="UniProtKB-UniRule"/>
</dbReference>
<feature type="active site" description="Proton donor" evidence="9">
    <location>
        <position position="224"/>
    </location>
</feature>
<feature type="binding site" evidence="9">
    <location>
        <position position="484"/>
    </location>
    <ligand>
        <name>IMP</name>
        <dbReference type="ChEBI" id="CHEBI:58053"/>
    </ligand>
</feature>
<reference evidence="13" key="1">
    <citation type="submission" date="2021-01" db="EMBL/GenBank/DDBJ databases">
        <authorList>
            <person name="Corre E."/>
            <person name="Pelletier E."/>
            <person name="Niang G."/>
            <person name="Scheremetjew M."/>
            <person name="Finn R."/>
            <person name="Kale V."/>
            <person name="Holt S."/>
            <person name="Cochrane G."/>
            <person name="Meng A."/>
            <person name="Brown T."/>
            <person name="Cohen L."/>
        </authorList>
    </citation>
    <scope>NUCLEOTIDE SEQUENCE</scope>
    <source>
        <strain evidence="13">10249 10 AB</strain>
    </source>
</reference>
<gene>
    <name evidence="13" type="ORF">PAUS00366_LOCUS14819</name>
</gene>
<evidence type="ECO:0000256" key="3">
    <source>
        <dbReference type="ARBA" id="ARBA00022723"/>
    </source>
</evidence>
<evidence type="ECO:0000256" key="9">
    <source>
        <dbReference type="HAMAP-Rule" id="MF_03125"/>
    </source>
</evidence>
<dbReference type="Pfam" id="PF00709">
    <property type="entry name" value="Adenylsucc_synt"/>
    <property type="match status" value="1"/>
</dbReference>
<feature type="active site" evidence="10">
    <location>
        <position position="323"/>
    </location>
</feature>
<keyword evidence="5 9" id="KW-0658">Purine biosynthesis</keyword>
<dbReference type="GO" id="GO:0005525">
    <property type="term" value="F:GTP binding"/>
    <property type="evidence" value="ECO:0007669"/>
    <property type="project" value="UniProtKB-UniRule"/>
</dbReference>
<dbReference type="FunFam" id="1.10.300.10:FF:000002">
    <property type="entry name" value="Adenylosuccinate synthetase, chloroplastic"/>
    <property type="match status" value="1"/>
</dbReference>
<feature type="binding site" evidence="9">
    <location>
        <position position="223"/>
    </location>
    <ligand>
        <name>Mg(2+)</name>
        <dbReference type="ChEBI" id="CHEBI:18420"/>
    </ligand>
</feature>
<feature type="binding site" evidence="9">
    <location>
        <begin position="223"/>
        <end position="225"/>
    </location>
    <ligand>
        <name>GTP</name>
        <dbReference type="ChEBI" id="CHEBI:37565"/>
    </ligand>
</feature>
<proteinExistence type="inferred from homology"/>
<feature type="binding site" evidence="9">
    <location>
        <begin position="512"/>
        <end position="514"/>
    </location>
    <ligand>
        <name>GTP</name>
        <dbReference type="ChEBI" id="CHEBI:37565"/>
    </ligand>
</feature>
<dbReference type="UniPathway" id="UPA00075">
    <property type="reaction ID" value="UER00335"/>
</dbReference>
<comment type="function">
    <text evidence="9">Plays an important role in the de novo pathway and in the salvage pathway of purine nucleotide biosynthesis. Catalyzes the first commited step in the biosynthesis of AMP from IMP.</text>
</comment>
<dbReference type="Gene3D" id="3.90.170.10">
    <property type="entry name" value="Adenylosuccinate Synthetase, subunit A, domain 3"/>
    <property type="match status" value="1"/>
</dbReference>
<dbReference type="Gene3D" id="1.10.300.10">
    <property type="entry name" value="Adenylosuccinate Synthetase, subunit A, domain 2"/>
    <property type="match status" value="1"/>
</dbReference>
<dbReference type="GO" id="GO:0000287">
    <property type="term" value="F:magnesium ion binding"/>
    <property type="evidence" value="ECO:0007669"/>
    <property type="project" value="UniProtKB-UniRule"/>
</dbReference>
<comment type="function">
    <text evidence="11">Plays an important role in the de novo pathway of purine nucleotide biosynthesis.</text>
</comment>
<feature type="binding site" evidence="9">
    <location>
        <begin position="195"/>
        <end position="201"/>
    </location>
    <ligand>
        <name>GTP</name>
        <dbReference type="ChEBI" id="CHEBI:37565"/>
    </ligand>
</feature>
<dbReference type="FunFam" id="3.90.170.10:FF:000001">
    <property type="entry name" value="Adenylosuccinate synthetase"/>
    <property type="match status" value="1"/>
</dbReference>
<dbReference type="InterPro" id="IPR033128">
    <property type="entry name" value="Adenylosuccin_syn_Lys_AS"/>
</dbReference>
<feature type="binding site" evidence="9">
    <location>
        <position position="196"/>
    </location>
    <ligand>
        <name>Mg(2+)</name>
        <dbReference type="ChEBI" id="CHEBI:18420"/>
    </ligand>
</feature>
<dbReference type="PANTHER" id="PTHR11846">
    <property type="entry name" value="ADENYLOSUCCINATE SYNTHETASE"/>
    <property type="match status" value="1"/>
</dbReference>
<dbReference type="InterPro" id="IPR027417">
    <property type="entry name" value="P-loop_NTPase"/>
</dbReference>
<feature type="region of interest" description="Disordered" evidence="12">
    <location>
        <begin position="26"/>
        <end position="48"/>
    </location>
</feature>
<dbReference type="Gene3D" id="3.40.440.10">
    <property type="entry name" value="Adenylosuccinate Synthetase, subunit A, domain 1"/>
    <property type="match status" value="1"/>
</dbReference>
<keyword evidence="4 9" id="KW-0547">Nucleotide-binding</keyword>
<dbReference type="InterPro" id="IPR018220">
    <property type="entry name" value="Adenylosuccin_syn_GTP-bd"/>
</dbReference>
<feature type="binding site" evidence="9">
    <location>
        <begin position="595"/>
        <end position="597"/>
    </location>
    <ligand>
        <name>GTP</name>
        <dbReference type="ChEBI" id="CHEBI:37565"/>
    </ligand>
</feature>
<evidence type="ECO:0000256" key="12">
    <source>
        <dbReference type="SAM" id="MobiDB-lite"/>
    </source>
</evidence>
<keyword evidence="6 9" id="KW-0460">Magnesium</keyword>
<evidence type="ECO:0000256" key="6">
    <source>
        <dbReference type="ARBA" id="ARBA00022842"/>
    </source>
</evidence>
<keyword evidence="9" id="KW-0963">Cytoplasm</keyword>
<dbReference type="NCBIfam" id="NF002223">
    <property type="entry name" value="PRK01117.1"/>
    <property type="match status" value="1"/>
</dbReference>
<dbReference type="NCBIfam" id="TIGR00184">
    <property type="entry name" value="purA"/>
    <property type="match status" value="1"/>
</dbReference>
<comment type="catalytic activity">
    <reaction evidence="8 9 11">
        <text>IMP + L-aspartate + GTP = N(6)-(1,2-dicarboxyethyl)-AMP + GDP + phosphate + 2 H(+)</text>
        <dbReference type="Rhea" id="RHEA:15753"/>
        <dbReference type="ChEBI" id="CHEBI:15378"/>
        <dbReference type="ChEBI" id="CHEBI:29991"/>
        <dbReference type="ChEBI" id="CHEBI:37565"/>
        <dbReference type="ChEBI" id="CHEBI:43474"/>
        <dbReference type="ChEBI" id="CHEBI:57567"/>
        <dbReference type="ChEBI" id="CHEBI:58053"/>
        <dbReference type="ChEBI" id="CHEBI:58189"/>
        <dbReference type="EC" id="6.3.4.4"/>
    </reaction>
</comment>
<dbReference type="InterPro" id="IPR042110">
    <property type="entry name" value="Adenylosuccinate_synth_dom2"/>
</dbReference>
<comment type="similarity">
    <text evidence="9 11">Belongs to the adenylosuccinate synthetase family.</text>
</comment>
<protein>
    <recommendedName>
        <fullName evidence="9 11">Adenylosuccinate synthetase</fullName>
        <shortName evidence="9">AMPSase</shortName>
        <shortName evidence="9">AdSS</shortName>
        <ecNumber evidence="9 11">6.3.4.4</ecNumber>
    </recommendedName>
    <alternativeName>
        <fullName evidence="9">IMP--aspartate ligase</fullName>
    </alternativeName>
</protein>
<dbReference type="EC" id="6.3.4.4" evidence="9 11"/>
<dbReference type="AlphaFoldDB" id="A0A7S4AP10"/>
<dbReference type="InterPro" id="IPR042109">
    <property type="entry name" value="Adenylosuccinate_synth_dom1"/>
</dbReference>
<evidence type="ECO:0000313" key="13">
    <source>
        <dbReference type="EMBL" id="CAE0722064.1"/>
    </source>
</evidence>
<evidence type="ECO:0000256" key="1">
    <source>
        <dbReference type="ARBA" id="ARBA00011738"/>
    </source>
</evidence>
<evidence type="ECO:0000256" key="4">
    <source>
        <dbReference type="ARBA" id="ARBA00022741"/>
    </source>
</evidence>
<name>A0A7S4AP10_9STRA</name>
<dbReference type="GO" id="GO:0046040">
    <property type="term" value="P:IMP metabolic process"/>
    <property type="evidence" value="ECO:0007669"/>
    <property type="project" value="TreeGrafter"/>
</dbReference>
<evidence type="ECO:0000256" key="7">
    <source>
        <dbReference type="ARBA" id="ARBA00023134"/>
    </source>
</evidence>
<evidence type="ECO:0000256" key="10">
    <source>
        <dbReference type="PROSITE-ProRule" id="PRU10134"/>
    </source>
</evidence>
<dbReference type="InterPro" id="IPR001114">
    <property type="entry name" value="Adenylosuccinate_synthetase"/>
</dbReference>
<dbReference type="PROSITE" id="PS01266">
    <property type="entry name" value="ADENYLOSUCCIN_SYN_1"/>
    <property type="match status" value="1"/>
</dbReference>
<feature type="compositionally biased region" description="Polar residues" evidence="12">
    <location>
        <begin position="85"/>
        <end position="97"/>
    </location>
</feature>
<keyword evidence="7 9" id="KW-0342">GTP-binding</keyword>